<evidence type="ECO:0000259" key="6">
    <source>
        <dbReference type="PROSITE" id="PS50109"/>
    </source>
</evidence>
<evidence type="ECO:0000313" key="8">
    <source>
        <dbReference type="Proteomes" id="UP000321534"/>
    </source>
</evidence>
<dbReference type="Gene3D" id="1.10.287.130">
    <property type="match status" value="1"/>
</dbReference>
<keyword evidence="8" id="KW-1185">Reference proteome</keyword>
<evidence type="ECO:0000256" key="4">
    <source>
        <dbReference type="ARBA" id="ARBA00023012"/>
    </source>
</evidence>
<dbReference type="Proteomes" id="UP000321534">
    <property type="component" value="Unassembled WGS sequence"/>
</dbReference>
<dbReference type="Pfam" id="PF02518">
    <property type="entry name" value="HATPase_c"/>
    <property type="match status" value="1"/>
</dbReference>
<dbReference type="PROSITE" id="PS50042">
    <property type="entry name" value="CNMP_BINDING_3"/>
    <property type="match status" value="1"/>
</dbReference>
<dbReference type="PANTHER" id="PTHR43065">
    <property type="entry name" value="SENSOR HISTIDINE KINASE"/>
    <property type="match status" value="1"/>
</dbReference>
<keyword evidence="3 7" id="KW-0808">Transferase</keyword>
<dbReference type="EC" id="2.7.13.3" evidence="2"/>
<dbReference type="OrthoDB" id="1931120at2"/>
<dbReference type="PROSITE" id="PS50109">
    <property type="entry name" value="HIS_KIN"/>
    <property type="match status" value="1"/>
</dbReference>
<feature type="domain" description="Histidine kinase" evidence="6">
    <location>
        <begin position="289"/>
        <end position="461"/>
    </location>
</feature>
<name>A0A512D477_9MICO</name>
<dbReference type="PRINTS" id="PR00344">
    <property type="entry name" value="BCTRLSENSOR"/>
</dbReference>
<protein>
    <recommendedName>
        <fullName evidence="2">histidine kinase</fullName>
        <ecNumber evidence="2">2.7.13.3</ecNumber>
    </recommendedName>
</protein>
<evidence type="ECO:0000313" key="7">
    <source>
        <dbReference type="EMBL" id="GEO31275.1"/>
    </source>
</evidence>
<dbReference type="InterPro" id="IPR014710">
    <property type="entry name" value="RmlC-like_jellyroll"/>
</dbReference>
<evidence type="ECO:0000259" key="5">
    <source>
        <dbReference type="PROSITE" id="PS50042"/>
    </source>
</evidence>
<keyword evidence="3 7" id="KW-0418">Kinase</keyword>
<dbReference type="InterPro" id="IPR005467">
    <property type="entry name" value="His_kinase_dom"/>
</dbReference>
<proteinExistence type="predicted"/>
<evidence type="ECO:0000256" key="3">
    <source>
        <dbReference type="ARBA" id="ARBA00022777"/>
    </source>
</evidence>
<feature type="domain" description="Cyclic nucleotide-binding" evidence="5">
    <location>
        <begin position="12"/>
        <end position="73"/>
    </location>
</feature>
<dbReference type="GO" id="GO:0000160">
    <property type="term" value="P:phosphorelay signal transduction system"/>
    <property type="evidence" value="ECO:0007669"/>
    <property type="project" value="UniProtKB-KW"/>
</dbReference>
<dbReference type="Pfam" id="PF00027">
    <property type="entry name" value="cNMP_binding"/>
    <property type="match status" value="1"/>
</dbReference>
<dbReference type="SMART" id="SM00100">
    <property type="entry name" value="cNMP"/>
    <property type="match status" value="1"/>
</dbReference>
<organism evidence="7 8">
    <name type="scientific">Terrabacter aerolatus</name>
    <dbReference type="NCBI Taxonomy" id="422442"/>
    <lineage>
        <taxon>Bacteria</taxon>
        <taxon>Bacillati</taxon>
        <taxon>Actinomycetota</taxon>
        <taxon>Actinomycetes</taxon>
        <taxon>Micrococcales</taxon>
        <taxon>Intrasporangiaceae</taxon>
        <taxon>Terrabacter</taxon>
    </lineage>
</organism>
<evidence type="ECO:0000256" key="1">
    <source>
        <dbReference type="ARBA" id="ARBA00000085"/>
    </source>
</evidence>
<gene>
    <name evidence="7" type="ORF">TAE01_30850</name>
</gene>
<dbReference type="InterPro" id="IPR003594">
    <property type="entry name" value="HATPase_dom"/>
</dbReference>
<dbReference type="SUPFAM" id="SSF55874">
    <property type="entry name" value="ATPase domain of HSP90 chaperone/DNA topoisomerase II/histidine kinase"/>
    <property type="match status" value="1"/>
</dbReference>
<dbReference type="SMART" id="SM00387">
    <property type="entry name" value="HATPase_c"/>
    <property type="match status" value="1"/>
</dbReference>
<dbReference type="InterPro" id="IPR018490">
    <property type="entry name" value="cNMP-bd_dom_sf"/>
</dbReference>
<dbReference type="InterPro" id="IPR004358">
    <property type="entry name" value="Sig_transdc_His_kin-like_C"/>
</dbReference>
<accession>A0A512D477</accession>
<dbReference type="InterPro" id="IPR036890">
    <property type="entry name" value="HATPase_C_sf"/>
</dbReference>
<dbReference type="RefSeq" id="WP_147067687.1">
    <property type="nucleotide sequence ID" value="NZ_BAAARO010000015.1"/>
</dbReference>
<dbReference type="PANTHER" id="PTHR43065:SF48">
    <property type="entry name" value="HISTIDINE KINASE"/>
    <property type="match status" value="1"/>
</dbReference>
<keyword evidence="4" id="KW-0902">Two-component regulatory system</keyword>
<dbReference type="GO" id="GO:0004673">
    <property type="term" value="F:protein histidine kinase activity"/>
    <property type="evidence" value="ECO:0007669"/>
    <property type="project" value="UniProtKB-EC"/>
</dbReference>
<comment type="catalytic activity">
    <reaction evidence="1">
        <text>ATP + protein L-histidine = ADP + protein N-phospho-L-histidine.</text>
        <dbReference type="EC" id="2.7.13.3"/>
    </reaction>
</comment>
<evidence type="ECO:0000256" key="2">
    <source>
        <dbReference type="ARBA" id="ARBA00012438"/>
    </source>
</evidence>
<sequence length="467" mass="50186">MLELPDLRGVPLFDGLRDDQLAQLLGAGSEVPIVPGEVMWLEGDRADHWWVVVHGTLDLSRHVGREDVVVGRMDVPGRWAGRFRAWDEHGVYLATARGVTPGRLLCVPAERLHQLADEWFPFAAHLVAGLYGTARSIEATAPQRSGLVTLGTLAAGLAHEINNPAAAAVRSAAELERACDGLLDALRQMASSGLTATQFGQLDALRRELVAPTTLPDPLETADREEELGEWLDRSGVPHPWELAASLVSAGADLSWVSRAAGASPEDGLAASLGWVARTIDVASLLAEVRESTRRVSELVAGVKSYSQMDRASHQPVDVREGLESTLLVMGPRLRPGVTVVRDWGSDVPLVDGMPGELNQVWTNLVDNAVEAMEGVGTLTVTTRRDGDTVLVEVADTGNGMSPEVQQRAFEAFYTTKDVGRGTGLGLDIAHRIVVERHGGSLEIQSQPGDTRLRVRLPVKAPRSTSA</sequence>
<dbReference type="Gene3D" id="2.60.120.10">
    <property type="entry name" value="Jelly Rolls"/>
    <property type="match status" value="1"/>
</dbReference>
<dbReference type="CDD" id="cd00038">
    <property type="entry name" value="CAP_ED"/>
    <property type="match status" value="1"/>
</dbReference>
<dbReference type="EMBL" id="BJYX01000018">
    <property type="protein sequence ID" value="GEO31275.1"/>
    <property type="molecule type" value="Genomic_DNA"/>
</dbReference>
<reference evidence="7 8" key="1">
    <citation type="submission" date="2019-07" db="EMBL/GenBank/DDBJ databases">
        <title>Whole genome shotgun sequence of Terrabacter aerolatus NBRC 106305.</title>
        <authorList>
            <person name="Hosoyama A."/>
            <person name="Uohara A."/>
            <person name="Ohji S."/>
            <person name="Ichikawa N."/>
        </authorList>
    </citation>
    <scope>NUCLEOTIDE SEQUENCE [LARGE SCALE GENOMIC DNA]</scope>
    <source>
        <strain evidence="7 8">NBRC 106305</strain>
    </source>
</reference>
<dbReference type="SUPFAM" id="SSF51206">
    <property type="entry name" value="cAMP-binding domain-like"/>
    <property type="match status" value="1"/>
</dbReference>
<comment type="caution">
    <text evidence="7">The sequence shown here is derived from an EMBL/GenBank/DDBJ whole genome shotgun (WGS) entry which is preliminary data.</text>
</comment>
<dbReference type="InterPro" id="IPR000595">
    <property type="entry name" value="cNMP-bd_dom"/>
</dbReference>
<dbReference type="AlphaFoldDB" id="A0A512D477"/>
<dbReference type="Gene3D" id="3.30.565.10">
    <property type="entry name" value="Histidine kinase-like ATPase, C-terminal domain"/>
    <property type="match status" value="1"/>
</dbReference>